<accession>A0A7W3LRE6</accession>
<comment type="caution">
    <text evidence="2">The sequence shown here is derived from an EMBL/GenBank/DDBJ whole genome shotgun (WGS) entry which is preliminary data.</text>
</comment>
<feature type="signal peptide" evidence="1">
    <location>
        <begin position="1"/>
        <end position="33"/>
    </location>
</feature>
<dbReference type="Gene3D" id="2.60.20.10">
    <property type="entry name" value="Crystallins"/>
    <property type="match status" value="1"/>
</dbReference>
<evidence type="ECO:0000313" key="3">
    <source>
        <dbReference type="Proteomes" id="UP000572680"/>
    </source>
</evidence>
<sequence length="205" mass="21325">MRTSMSGRSKRAVVVGTLATAMAGGGLFATASAASATTAPADKDHCVVNLATDRTQCYDTFPQAISAATGGQITDAPQSPAAAAASRSFEQRINAIGRQAASSAAPLATVTLSIEYDWNYYQTTAGSLTITGTSGCDGDGSVEWMKTSLGGWNDRISSFKGYNGCQVRHYQHENFAGAYTSPVGENPSMMQHGGLNNQASSIHLI</sequence>
<keyword evidence="3" id="KW-1185">Reference proteome</keyword>
<evidence type="ECO:0000313" key="2">
    <source>
        <dbReference type="EMBL" id="MBA8952880.1"/>
    </source>
</evidence>
<protein>
    <submittedName>
        <fullName evidence="2">Uncharacterized protein</fullName>
    </submittedName>
</protein>
<feature type="chain" id="PRO_5038467184" evidence="1">
    <location>
        <begin position="34"/>
        <end position="205"/>
    </location>
</feature>
<dbReference type="SUPFAM" id="SSF49695">
    <property type="entry name" value="gamma-Crystallin-like"/>
    <property type="match status" value="1"/>
</dbReference>
<dbReference type="InterPro" id="IPR011024">
    <property type="entry name" value="G_crystallin-like"/>
</dbReference>
<reference evidence="2 3" key="1">
    <citation type="submission" date="2020-08" db="EMBL/GenBank/DDBJ databases">
        <title>Genomic Encyclopedia of Type Strains, Phase IV (KMG-IV): sequencing the most valuable type-strain genomes for metagenomic binning, comparative biology and taxonomic classification.</title>
        <authorList>
            <person name="Goeker M."/>
        </authorList>
    </citation>
    <scope>NUCLEOTIDE SEQUENCE [LARGE SCALE GENOMIC DNA]</scope>
    <source>
        <strain evidence="2 3">DSM 44197</strain>
    </source>
</reference>
<dbReference type="EMBL" id="JACJIA010000005">
    <property type="protein sequence ID" value="MBA8952880.1"/>
    <property type="molecule type" value="Genomic_DNA"/>
</dbReference>
<organism evidence="2 3">
    <name type="scientific">Actinomadura namibiensis</name>
    <dbReference type="NCBI Taxonomy" id="182080"/>
    <lineage>
        <taxon>Bacteria</taxon>
        <taxon>Bacillati</taxon>
        <taxon>Actinomycetota</taxon>
        <taxon>Actinomycetes</taxon>
        <taxon>Streptosporangiales</taxon>
        <taxon>Thermomonosporaceae</taxon>
        <taxon>Actinomadura</taxon>
    </lineage>
</organism>
<name>A0A7W3LRE6_ACTNM</name>
<dbReference type="AlphaFoldDB" id="A0A7W3LRE6"/>
<keyword evidence="1" id="KW-0732">Signal</keyword>
<dbReference type="Proteomes" id="UP000572680">
    <property type="component" value="Unassembled WGS sequence"/>
</dbReference>
<proteinExistence type="predicted"/>
<evidence type="ECO:0000256" key="1">
    <source>
        <dbReference type="SAM" id="SignalP"/>
    </source>
</evidence>
<dbReference type="RefSeq" id="WP_182845095.1">
    <property type="nucleotide sequence ID" value="NZ_BAAALP010000034.1"/>
</dbReference>
<gene>
    <name evidence="2" type="ORF">HNR61_004526</name>
</gene>